<dbReference type="eggNOG" id="arCOG09569">
    <property type="taxonomic scope" value="Archaea"/>
</dbReference>
<dbReference type="RefSeq" id="WP_015733451.1">
    <property type="nucleotide sequence ID" value="NC_013407.1"/>
</dbReference>
<name>C9RI30_METVM</name>
<evidence type="ECO:0000313" key="4">
    <source>
        <dbReference type="Proteomes" id="UP000002063"/>
    </source>
</evidence>
<protein>
    <recommendedName>
        <fullName evidence="2">DUF8108 domain-containing protein</fullName>
    </recommendedName>
</protein>
<keyword evidence="1" id="KW-1133">Transmembrane helix</keyword>
<dbReference type="InterPro" id="IPR058962">
    <property type="entry name" value="DUF8108_N"/>
</dbReference>
<proteinExistence type="predicted"/>
<keyword evidence="1" id="KW-0472">Membrane</keyword>
<dbReference type="GeneID" id="8513722"/>
<dbReference type="STRING" id="579137.Metvu_1379"/>
<dbReference type="EMBL" id="CP001787">
    <property type="protein sequence ID" value="ACX73232.1"/>
    <property type="molecule type" value="Genomic_DNA"/>
</dbReference>
<dbReference type="Pfam" id="PF26438">
    <property type="entry name" value="DUF8108_N"/>
    <property type="match status" value="1"/>
</dbReference>
<dbReference type="AlphaFoldDB" id="C9RI30"/>
<dbReference type="HOGENOM" id="CLU_2504914_0_0_2"/>
<feature type="transmembrane region" description="Helical" evidence="1">
    <location>
        <begin position="47"/>
        <end position="70"/>
    </location>
</feature>
<dbReference type="Proteomes" id="UP000002063">
    <property type="component" value="Chromosome"/>
</dbReference>
<dbReference type="KEGG" id="mvu:Metvu_1379"/>
<organism evidence="3 4">
    <name type="scientific">Methanocaldococcus vulcanius (strain ATCC 700851 / DSM 12094 / M7)</name>
    <name type="common">Methanococcus vulcanius</name>
    <dbReference type="NCBI Taxonomy" id="579137"/>
    <lineage>
        <taxon>Archaea</taxon>
        <taxon>Methanobacteriati</taxon>
        <taxon>Methanobacteriota</taxon>
        <taxon>Methanomada group</taxon>
        <taxon>Methanococci</taxon>
        <taxon>Methanococcales</taxon>
        <taxon>Methanocaldococcaceae</taxon>
        <taxon>Methanocaldococcus</taxon>
    </lineage>
</organism>
<keyword evidence="4" id="KW-1185">Reference proteome</keyword>
<accession>C9RI30</accession>
<feature type="domain" description="DUF8108" evidence="2">
    <location>
        <begin position="12"/>
        <end position="75"/>
    </location>
</feature>
<evidence type="ECO:0000313" key="3">
    <source>
        <dbReference type="EMBL" id="ACX73232.1"/>
    </source>
</evidence>
<gene>
    <name evidence="3" type="ordered locus">Metvu_1379</name>
</gene>
<evidence type="ECO:0000259" key="2">
    <source>
        <dbReference type="Pfam" id="PF26438"/>
    </source>
</evidence>
<evidence type="ECO:0000256" key="1">
    <source>
        <dbReference type="SAM" id="Phobius"/>
    </source>
</evidence>
<reference evidence="3" key="1">
    <citation type="submission" date="2009-10" db="EMBL/GenBank/DDBJ databases">
        <title>Complete sequence of chromosome of Methanocaldococcus vulcanius M7.</title>
        <authorList>
            <consortium name="US DOE Joint Genome Institute"/>
            <person name="Lucas S."/>
            <person name="Copeland A."/>
            <person name="Lapidus A."/>
            <person name="Glavina del Rio T."/>
            <person name="Dalin E."/>
            <person name="Tice H."/>
            <person name="Bruce D."/>
            <person name="Goodwin L."/>
            <person name="Pitluck S."/>
            <person name="Lcollab F.I."/>
            <person name="Brettin T."/>
            <person name="Detter J.C."/>
            <person name="Han C."/>
            <person name="Tapia R."/>
            <person name="Kuske C.R."/>
            <person name="Schmutz J."/>
            <person name="Larimer F."/>
            <person name="Land M."/>
            <person name="Hauser L."/>
            <person name="Kyrpides N."/>
            <person name="Ovchinikova G."/>
            <person name="Sieprawska-Lupa M."/>
            <person name="Whitman W.B."/>
            <person name="Woyke T."/>
        </authorList>
    </citation>
    <scope>NUCLEOTIDE SEQUENCE [LARGE SCALE GENOMIC DNA]</scope>
    <source>
        <strain evidence="3">M7</strain>
    </source>
</reference>
<keyword evidence="1" id="KW-0812">Transmembrane</keyword>
<sequence>MVSLRIQRVKNETELEDKISDYLAMGYKIKRRQDNSAELWKRNYGGILLHIILFILSGFTGILNILYLLYKHFSPEDAVLIKIDNKSNS</sequence>
<dbReference type="OrthoDB" id="376502at2157"/>